<dbReference type="Gene3D" id="2.40.160.10">
    <property type="entry name" value="Porin"/>
    <property type="match status" value="1"/>
</dbReference>
<gene>
    <name evidence="2" type="ORF">IQ13_2319</name>
</gene>
<dbReference type="AlphaFoldDB" id="A0A562SJA2"/>
<comment type="caution">
    <text evidence="2">The sequence shown here is derived from an EMBL/GenBank/DDBJ whole genome shotgun (WGS) entry which is preliminary data.</text>
</comment>
<reference evidence="2 3" key="1">
    <citation type="journal article" date="2015" name="Stand. Genomic Sci.">
        <title>Genomic Encyclopedia of Bacterial and Archaeal Type Strains, Phase III: the genomes of soil and plant-associated and newly described type strains.</title>
        <authorList>
            <person name="Whitman W.B."/>
            <person name="Woyke T."/>
            <person name="Klenk H.P."/>
            <person name="Zhou Y."/>
            <person name="Lilburn T.G."/>
            <person name="Beck B.J."/>
            <person name="De Vos P."/>
            <person name="Vandamme P."/>
            <person name="Eisen J.A."/>
            <person name="Garrity G."/>
            <person name="Hugenholtz P."/>
            <person name="Kyrpides N.C."/>
        </authorList>
    </citation>
    <scope>NUCLEOTIDE SEQUENCE [LARGE SCALE GENOMIC DNA]</scope>
    <source>
        <strain evidence="2 3">CGMCC 1.7271</strain>
    </source>
</reference>
<evidence type="ECO:0000313" key="3">
    <source>
        <dbReference type="Proteomes" id="UP000316167"/>
    </source>
</evidence>
<dbReference type="EMBL" id="VLLE01000004">
    <property type="protein sequence ID" value="TWI81302.1"/>
    <property type="molecule type" value="Genomic_DNA"/>
</dbReference>
<sequence length="435" mass="49251">MTKSMYRAFLLLLCTLPMAARAQFLMDMIDTTKDAGKGMLGIYKKFDHLRFSGYIQPQFQIAESKGIKTFEGPDFGTNVNNRFTLRRSRVRIDYVHFGKETKPGVQIVFQFDVNERGFTIRDVWGRIFENKYQSFAFTTGMFARPFGYEVNLSSSDRETPERGRMSQTLMKSERDLGAMVTFEQRKKDAKLRYLKMDLGLFNGQGINATGEFDNSKDLIARLALKPYPLGKKMILSGGISLLHGGLLQNTKYKYNVVNTGGIEKMQVDSSLTNIGAVSPRRYYGADVQLKFKNRKGFTELRGEYIQGTQTGSANSSETPAALVTGTDGFHVRKFNGAYIYFLQHLFSDKHQLLLKYDWYDPNTDVKGKQIGAAGANLSAANIKYNTLGVGYANYITENVKLILYYAFVKNETTAINGYTGDLKDNVLTCRLQFRF</sequence>
<evidence type="ECO:0000256" key="1">
    <source>
        <dbReference type="SAM" id="SignalP"/>
    </source>
</evidence>
<dbReference type="InterPro" id="IPR023614">
    <property type="entry name" value="Porin_dom_sf"/>
</dbReference>
<organism evidence="2 3">
    <name type="scientific">Lacibacter cauensis</name>
    <dbReference type="NCBI Taxonomy" id="510947"/>
    <lineage>
        <taxon>Bacteria</taxon>
        <taxon>Pseudomonadati</taxon>
        <taxon>Bacteroidota</taxon>
        <taxon>Chitinophagia</taxon>
        <taxon>Chitinophagales</taxon>
        <taxon>Chitinophagaceae</taxon>
        <taxon>Lacibacter</taxon>
    </lineage>
</organism>
<name>A0A562SJA2_9BACT</name>
<proteinExistence type="predicted"/>
<protein>
    <submittedName>
        <fullName evidence="2">Phosphate-selective porin</fullName>
    </submittedName>
</protein>
<accession>A0A562SJA2</accession>
<evidence type="ECO:0000313" key="2">
    <source>
        <dbReference type="EMBL" id="TWI81302.1"/>
    </source>
</evidence>
<keyword evidence="1" id="KW-0732">Signal</keyword>
<dbReference type="Proteomes" id="UP000316167">
    <property type="component" value="Unassembled WGS sequence"/>
</dbReference>
<dbReference type="RefSeq" id="WP_199758242.1">
    <property type="nucleotide sequence ID" value="NZ_VLLE01000004.1"/>
</dbReference>
<dbReference type="SUPFAM" id="SSF56935">
    <property type="entry name" value="Porins"/>
    <property type="match status" value="1"/>
</dbReference>
<feature type="signal peptide" evidence="1">
    <location>
        <begin position="1"/>
        <end position="22"/>
    </location>
</feature>
<keyword evidence="3" id="KW-1185">Reference proteome</keyword>
<feature type="chain" id="PRO_5021891883" evidence="1">
    <location>
        <begin position="23"/>
        <end position="435"/>
    </location>
</feature>